<sequence length="87" mass="9503">MKHKKLQPPQMKKTLEPKPADPGTSSTKYGVAYAIAKFHNQFEAVDIAIDLALSLNGKISPTITQQIGPQVAAKNEIKIQTNAIKTF</sequence>
<organism evidence="2 3">
    <name type="scientific">Wickerhamomyces mucosus</name>
    <dbReference type="NCBI Taxonomy" id="1378264"/>
    <lineage>
        <taxon>Eukaryota</taxon>
        <taxon>Fungi</taxon>
        <taxon>Dikarya</taxon>
        <taxon>Ascomycota</taxon>
        <taxon>Saccharomycotina</taxon>
        <taxon>Saccharomycetes</taxon>
        <taxon>Phaffomycetales</taxon>
        <taxon>Wickerhamomycetaceae</taxon>
        <taxon>Wickerhamomyces</taxon>
    </lineage>
</organism>
<comment type="caution">
    <text evidence="2">The sequence shown here is derived from an EMBL/GenBank/DDBJ whole genome shotgun (WGS) entry which is preliminary data.</text>
</comment>
<feature type="region of interest" description="Disordered" evidence="1">
    <location>
        <begin position="1"/>
        <end position="25"/>
    </location>
</feature>
<gene>
    <name evidence="2" type="ORF">WICMUC_002179</name>
</gene>
<name>A0A9P8PQ10_9ASCO</name>
<dbReference type="EMBL" id="JAEUBF010000677">
    <property type="protein sequence ID" value="KAH3676157.1"/>
    <property type="molecule type" value="Genomic_DNA"/>
</dbReference>
<dbReference type="Proteomes" id="UP000769528">
    <property type="component" value="Unassembled WGS sequence"/>
</dbReference>
<accession>A0A9P8PQ10</accession>
<proteinExistence type="predicted"/>
<reference evidence="2" key="1">
    <citation type="journal article" date="2021" name="Open Biol.">
        <title>Shared evolutionary footprints suggest mitochondrial oxidative damage underlies multiple complex I losses in fungi.</title>
        <authorList>
            <person name="Schikora-Tamarit M.A."/>
            <person name="Marcet-Houben M."/>
            <person name="Nosek J."/>
            <person name="Gabaldon T."/>
        </authorList>
    </citation>
    <scope>NUCLEOTIDE SEQUENCE</scope>
    <source>
        <strain evidence="2">CBS6341</strain>
    </source>
</reference>
<evidence type="ECO:0000256" key="1">
    <source>
        <dbReference type="SAM" id="MobiDB-lite"/>
    </source>
</evidence>
<dbReference type="AlphaFoldDB" id="A0A9P8PQ10"/>
<evidence type="ECO:0000313" key="2">
    <source>
        <dbReference type="EMBL" id="KAH3676157.1"/>
    </source>
</evidence>
<evidence type="ECO:0000313" key="3">
    <source>
        <dbReference type="Proteomes" id="UP000769528"/>
    </source>
</evidence>
<reference evidence="2" key="2">
    <citation type="submission" date="2021-01" db="EMBL/GenBank/DDBJ databases">
        <authorList>
            <person name="Schikora-Tamarit M.A."/>
        </authorList>
    </citation>
    <scope>NUCLEOTIDE SEQUENCE</scope>
    <source>
        <strain evidence="2">CBS6341</strain>
    </source>
</reference>
<protein>
    <submittedName>
        <fullName evidence="2">Uncharacterized protein</fullName>
    </submittedName>
</protein>
<keyword evidence="3" id="KW-1185">Reference proteome</keyword>